<reference evidence="5" key="5">
    <citation type="journal article" date="2018" name="Nat. Plants">
        <title>Whole-genome landscape of Medicago truncatula symbiotic genes.</title>
        <authorList>
            <person name="Pecrix Y."/>
            <person name="Gamas P."/>
            <person name="Carrere S."/>
        </authorList>
    </citation>
    <scope>NUCLEOTIDE SEQUENCE</scope>
    <source>
        <tissue evidence="5">Leaves</tissue>
    </source>
</reference>
<evidence type="ECO:0000259" key="3">
    <source>
        <dbReference type="Pfam" id="PF23622"/>
    </source>
</evidence>
<evidence type="ECO:0000313" key="8">
    <source>
        <dbReference type="Proteomes" id="UP000265566"/>
    </source>
</evidence>
<evidence type="ECO:0000313" key="7">
    <source>
        <dbReference type="Proteomes" id="UP000002051"/>
    </source>
</evidence>
<dbReference type="InterPro" id="IPR001810">
    <property type="entry name" value="F-box_dom"/>
</dbReference>
<dbReference type="Gene3D" id="1.20.1280.50">
    <property type="match status" value="1"/>
</dbReference>
<dbReference type="InterPro" id="IPR053772">
    <property type="entry name" value="At1g61320/At1g61330-like"/>
</dbReference>
<evidence type="ECO:0000256" key="1">
    <source>
        <dbReference type="SAM" id="MobiDB-lite"/>
    </source>
</evidence>
<name>G7IHX4_MEDTR</name>
<dbReference type="InterPro" id="IPR036047">
    <property type="entry name" value="F-box-like_dom_sf"/>
</dbReference>
<accession>A0A0C3V959</accession>
<dbReference type="Pfam" id="PF00646">
    <property type="entry name" value="F-box"/>
    <property type="match status" value="1"/>
</dbReference>
<organism evidence="4 7">
    <name type="scientific">Medicago truncatula</name>
    <name type="common">Barrel medic</name>
    <name type="synonym">Medicago tribuloides</name>
    <dbReference type="NCBI Taxonomy" id="3880"/>
    <lineage>
        <taxon>Eukaryota</taxon>
        <taxon>Viridiplantae</taxon>
        <taxon>Streptophyta</taxon>
        <taxon>Embryophyta</taxon>
        <taxon>Tracheophyta</taxon>
        <taxon>Spermatophyta</taxon>
        <taxon>Magnoliopsida</taxon>
        <taxon>eudicotyledons</taxon>
        <taxon>Gunneridae</taxon>
        <taxon>Pentapetalae</taxon>
        <taxon>rosids</taxon>
        <taxon>fabids</taxon>
        <taxon>Fabales</taxon>
        <taxon>Fabaceae</taxon>
        <taxon>Papilionoideae</taxon>
        <taxon>50 kb inversion clade</taxon>
        <taxon>NPAAA clade</taxon>
        <taxon>Hologalegina</taxon>
        <taxon>IRL clade</taxon>
        <taxon>Trifolieae</taxon>
        <taxon>Medicago</taxon>
    </lineage>
</organism>
<keyword evidence="7" id="KW-1185">Reference proteome</keyword>
<dbReference type="PANTHER" id="PTHR34145">
    <property type="entry name" value="OS02G0105600 PROTEIN"/>
    <property type="match status" value="1"/>
</dbReference>
<dbReference type="Gramene" id="rna12623">
    <property type="protein sequence ID" value="RHN76321.1"/>
    <property type="gene ID" value="gene12623"/>
</dbReference>
<dbReference type="Pfam" id="PF23622">
    <property type="entry name" value="LRR_At1g61320_AtMIF1"/>
    <property type="match status" value="1"/>
</dbReference>
<dbReference type="AlphaFoldDB" id="G7IHX4"/>
<evidence type="ECO:0000259" key="2">
    <source>
        <dbReference type="Pfam" id="PF00646"/>
    </source>
</evidence>
<dbReference type="OrthoDB" id="1901752at2759"/>
<dbReference type="CDD" id="cd22160">
    <property type="entry name" value="F-box_AtFBL13-like"/>
    <property type="match status" value="1"/>
</dbReference>
<reference evidence="6" key="3">
    <citation type="submission" date="2015-04" db="UniProtKB">
        <authorList>
            <consortium name="EnsemblPlants"/>
        </authorList>
    </citation>
    <scope>IDENTIFICATION</scope>
    <source>
        <strain evidence="6">cv. Jemalong A17</strain>
    </source>
</reference>
<dbReference type="Gene3D" id="3.80.10.10">
    <property type="entry name" value="Ribonuclease Inhibitor"/>
    <property type="match status" value="1"/>
</dbReference>
<protein>
    <submittedName>
        <fullName evidence="4">F-box/RNI/FBD-like domain protein</fullName>
    </submittedName>
    <submittedName>
        <fullName evidence="5">Putative F-box domain, leucine-rich repeat domain, L domain-containing protein</fullName>
    </submittedName>
</protein>
<dbReference type="EMBL" id="CM001218">
    <property type="protein sequence ID" value="AES67903.2"/>
    <property type="molecule type" value="Genomic_DNA"/>
</dbReference>
<dbReference type="EMBL" id="PSQE01000002">
    <property type="protein sequence ID" value="RHN76321.1"/>
    <property type="molecule type" value="Genomic_DNA"/>
</dbReference>
<feature type="domain" description="F-box" evidence="2">
    <location>
        <begin position="44"/>
        <end position="79"/>
    </location>
</feature>
<dbReference type="EnsemblPlants" id="AES67903">
    <property type="protein sequence ID" value="AES67903"/>
    <property type="gene ID" value="MTR_2g100590"/>
</dbReference>
<reference evidence="4 7" key="1">
    <citation type="journal article" date="2011" name="Nature">
        <title>The Medicago genome provides insight into the evolution of rhizobial symbioses.</title>
        <authorList>
            <person name="Young N.D."/>
            <person name="Debelle F."/>
            <person name="Oldroyd G.E."/>
            <person name="Geurts R."/>
            <person name="Cannon S.B."/>
            <person name="Udvardi M.K."/>
            <person name="Benedito V.A."/>
            <person name="Mayer K.F."/>
            <person name="Gouzy J."/>
            <person name="Schoof H."/>
            <person name="Van de Peer Y."/>
            <person name="Proost S."/>
            <person name="Cook D.R."/>
            <person name="Meyers B.C."/>
            <person name="Spannagl M."/>
            <person name="Cheung F."/>
            <person name="De Mita S."/>
            <person name="Krishnakumar V."/>
            <person name="Gundlach H."/>
            <person name="Zhou S."/>
            <person name="Mudge J."/>
            <person name="Bharti A.K."/>
            <person name="Murray J.D."/>
            <person name="Naoumkina M.A."/>
            <person name="Rosen B."/>
            <person name="Silverstein K.A."/>
            <person name="Tang H."/>
            <person name="Rombauts S."/>
            <person name="Zhao P.X."/>
            <person name="Zhou P."/>
            <person name="Barbe V."/>
            <person name="Bardou P."/>
            <person name="Bechner M."/>
            <person name="Bellec A."/>
            <person name="Berger A."/>
            <person name="Berges H."/>
            <person name="Bidwell S."/>
            <person name="Bisseling T."/>
            <person name="Choisne N."/>
            <person name="Couloux A."/>
            <person name="Denny R."/>
            <person name="Deshpande S."/>
            <person name="Dai X."/>
            <person name="Doyle J.J."/>
            <person name="Dudez A.M."/>
            <person name="Farmer A.D."/>
            <person name="Fouteau S."/>
            <person name="Franken C."/>
            <person name="Gibelin C."/>
            <person name="Gish J."/>
            <person name="Goldstein S."/>
            <person name="Gonzalez A.J."/>
            <person name="Green P.J."/>
            <person name="Hallab A."/>
            <person name="Hartog M."/>
            <person name="Hua A."/>
            <person name="Humphray S.J."/>
            <person name="Jeong D.H."/>
            <person name="Jing Y."/>
            <person name="Jocker A."/>
            <person name="Kenton S.M."/>
            <person name="Kim D.J."/>
            <person name="Klee K."/>
            <person name="Lai H."/>
            <person name="Lang C."/>
            <person name="Lin S."/>
            <person name="Macmil S.L."/>
            <person name="Magdelenat G."/>
            <person name="Matthews L."/>
            <person name="McCorrison J."/>
            <person name="Monaghan E.L."/>
            <person name="Mun J.H."/>
            <person name="Najar F.Z."/>
            <person name="Nicholson C."/>
            <person name="Noirot C."/>
            <person name="O'Bleness M."/>
            <person name="Paule C.R."/>
            <person name="Poulain J."/>
            <person name="Prion F."/>
            <person name="Qin B."/>
            <person name="Qu C."/>
            <person name="Retzel E.F."/>
            <person name="Riddle C."/>
            <person name="Sallet E."/>
            <person name="Samain S."/>
            <person name="Samson N."/>
            <person name="Sanders I."/>
            <person name="Saurat O."/>
            <person name="Scarpelli C."/>
            <person name="Schiex T."/>
            <person name="Segurens B."/>
            <person name="Severin A.J."/>
            <person name="Sherrier D.J."/>
            <person name="Shi R."/>
            <person name="Sims S."/>
            <person name="Singer S.R."/>
            <person name="Sinharoy S."/>
            <person name="Sterck L."/>
            <person name="Viollet A."/>
            <person name="Wang B.B."/>
            <person name="Wang K."/>
            <person name="Wang M."/>
            <person name="Wang X."/>
            <person name="Warfsmann J."/>
            <person name="Weissenbach J."/>
            <person name="White D.D."/>
            <person name="White J.D."/>
            <person name="Wiley G.B."/>
            <person name="Wincker P."/>
            <person name="Xing Y."/>
            <person name="Yang L."/>
            <person name="Yao Z."/>
            <person name="Ying F."/>
            <person name="Zhai J."/>
            <person name="Zhou L."/>
            <person name="Zuber A."/>
            <person name="Denarie J."/>
            <person name="Dixon R.A."/>
            <person name="May G.D."/>
            <person name="Schwartz D.C."/>
            <person name="Rogers J."/>
            <person name="Quetier F."/>
            <person name="Town C.D."/>
            <person name="Roe B.A."/>
        </authorList>
    </citation>
    <scope>NUCLEOTIDE SEQUENCE [LARGE SCALE GENOMIC DNA]</scope>
    <source>
        <strain evidence="4">A17</strain>
        <strain evidence="6 7">cv. Jemalong A17</strain>
    </source>
</reference>
<accession>G7IHX4</accession>
<dbReference type="eggNOG" id="ENOG502RXU3">
    <property type="taxonomic scope" value="Eukaryota"/>
</dbReference>
<evidence type="ECO:0000313" key="6">
    <source>
        <dbReference type="EnsemblPlants" id="AES67903"/>
    </source>
</evidence>
<dbReference type="SUPFAM" id="SSF81383">
    <property type="entry name" value="F-box domain"/>
    <property type="match status" value="1"/>
</dbReference>
<reference evidence="8" key="4">
    <citation type="journal article" date="2018" name="Nat. Plants">
        <title>Whole-genome landscape of Medicago truncatula symbiotic genes.</title>
        <authorList>
            <person name="Pecrix Y."/>
            <person name="Staton S.E."/>
            <person name="Sallet E."/>
            <person name="Lelandais-Briere C."/>
            <person name="Moreau S."/>
            <person name="Carrere S."/>
            <person name="Blein T."/>
            <person name="Jardinaud M.F."/>
            <person name="Latrasse D."/>
            <person name="Zouine M."/>
            <person name="Zahm M."/>
            <person name="Kreplak J."/>
            <person name="Mayjonade B."/>
            <person name="Satge C."/>
            <person name="Perez M."/>
            <person name="Cauet S."/>
            <person name="Marande W."/>
            <person name="Chantry-Darmon C."/>
            <person name="Lopez-Roques C."/>
            <person name="Bouchez O."/>
            <person name="Berard A."/>
            <person name="Debelle F."/>
            <person name="Munos S."/>
            <person name="Bendahmane A."/>
            <person name="Berges H."/>
            <person name="Niebel A."/>
            <person name="Buitink J."/>
            <person name="Frugier F."/>
            <person name="Benhamed M."/>
            <person name="Crespi M."/>
            <person name="Gouzy J."/>
            <person name="Gamas P."/>
        </authorList>
    </citation>
    <scope>NUCLEOTIDE SEQUENCE [LARGE SCALE GENOMIC DNA]</scope>
    <source>
        <strain evidence="8">cv. Jemalong A17</strain>
    </source>
</reference>
<dbReference type="Proteomes" id="UP000002051">
    <property type="component" value="Chromosome 2"/>
</dbReference>
<dbReference type="InterPro" id="IPR053781">
    <property type="entry name" value="F-box_AtFBL13-like"/>
</dbReference>
<evidence type="ECO:0000313" key="5">
    <source>
        <dbReference type="EMBL" id="RHN76321.1"/>
    </source>
</evidence>
<dbReference type="Proteomes" id="UP000265566">
    <property type="component" value="Chromosome 2"/>
</dbReference>
<dbReference type="KEGG" id="mtr:11433440"/>
<feature type="region of interest" description="Disordered" evidence="1">
    <location>
        <begin position="1"/>
        <end position="21"/>
    </location>
</feature>
<dbReference type="SUPFAM" id="SSF52047">
    <property type="entry name" value="RNI-like"/>
    <property type="match status" value="1"/>
</dbReference>
<dbReference type="PaxDb" id="3880-AES67903"/>
<dbReference type="InterPro" id="IPR032675">
    <property type="entry name" value="LRR_dom_sf"/>
</dbReference>
<feature type="domain" description="At1g61320/AtMIF1 LRR" evidence="3">
    <location>
        <begin position="126"/>
        <end position="332"/>
    </location>
</feature>
<sequence>MVSSDEALQASAGEKRKLEMEDSANSVVENVEQMIQIVESVDRISQLPDHVIYHILSFLRNTRDAIRTKCLSKRWRTLWFSYAALIFYEQKFAAGIGPEDGSNKENLFRQHVADSLHTYLANNLQIQKLLLHMMSFDLTDAPLVDSWLTSAVSQDIQEIDLQIGFKDINRYTLPEVVLSSETLTGLRLSGCILRRCGNIMLPRLQKLYLRKVHLGEQIVTNLISCCPSIEDLRFVQCSGLKFLYIHCDSLSRLEIHNCNQLKTAYIFAPNLDTFWFCGKKSTPCKVNLEDCASLKKLTLEHPRVSRDFCENQFNKFPLLEKLDLCIADKMKSITIFNRCLQRIVLKGCKKLTYVQIYAPKLVSFELKGETMPYFDFVTPFLLTDAKISLSTATESRDVGLGNQLWFMMRPFISLFFPVEGFKMIMHSSKHIIIHEDLSSIKCPPLHDLTFEIIKSSACVEDILYGLLRTLHPESVSIISSSGNKFHESVYEMIKIKDDDPVCCIYNISKNKCWRHFLKDVKSESWQEMLDVVEASEGGIGTLYFWLQLSYSSTSLRQMTNLRLSWNAHEVELET</sequence>
<proteinExistence type="predicted"/>
<evidence type="ECO:0000313" key="4">
    <source>
        <dbReference type="EMBL" id="AES67903.2"/>
    </source>
</evidence>
<gene>
    <name evidence="6" type="primary">11433440</name>
    <name evidence="4" type="ordered locus">MTR_2g100590</name>
    <name evidence="5" type="ORF">MtrunA17_Chr2g0330751</name>
</gene>
<dbReference type="InterPro" id="IPR055357">
    <property type="entry name" value="LRR_At1g61320_AtMIF1"/>
</dbReference>
<reference evidence="4 7" key="2">
    <citation type="journal article" date="2014" name="BMC Genomics">
        <title>An improved genome release (version Mt4.0) for the model legume Medicago truncatula.</title>
        <authorList>
            <person name="Tang H."/>
            <person name="Krishnakumar V."/>
            <person name="Bidwell S."/>
            <person name="Rosen B."/>
            <person name="Chan A."/>
            <person name="Zhou S."/>
            <person name="Gentzbittel L."/>
            <person name="Childs K.L."/>
            <person name="Yandell M."/>
            <person name="Gundlach H."/>
            <person name="Mayer K.F."/>
            <person name="Schwartz D.C."/>
            <person name="Town C.D."/>
        </authorList>
    </citation>
    <scope>GENOME REANNOTATION</scope>
    <source>
        <strain evidence="6 7">cv. Jemalong A17</strain>
    </source>
</reference>